<dbReference type="PANTHER" id="PTHR24320">
    <property type="entry name" value="RETINOL DEHYDROGENASE"/>
    <property type="match status" value="1"/>
</dbReference>
<evidence type="ECO:0000256" key="1">
    <source>
        <dbReference type="ARBA" id="ARBA00006484"/>
    </source>
</evidence>
<dbReference type="OrthoDB" id="191139at2759"/>
<dbReference type="Pfam" id="PF00106">
    <property type="entry name" value="adh_short"/>
    <property type="match status" value="1"/>
</dbReference>
<gene>
    <name evidence="3" type="ORF">VSDG_07371</name>
</gene>
<evidence type="ECO:0000256" key="2">
    <source>
        <dbReference type="ARBA" id="ARBA00023002"/>
    </source>
</evidence>
<comment type="similarity">
    <text evidence="1">Belongs to the short-chain dehydrogenases/reductases (SDR) family.</text>
</comment>
<dbReference type="InterPro" id="IPR002347">
    <property type="entry name" value="SDR_fam"/>
</dbReference>
<accession>A0A423VQ17</accession>
<dbReference type="Proteomes" id="UP000284375">
    <property type="component" value="Unassembled WGS sequence"/>
</dbReference>
<organism evidence="3 4">
    <name type="scientific">Cytospora chrysosperma</name>
    <name type="common">Cytospora canker fungus</name>
    <name type="synonym">Sphaeria chrysosperma</name>
    <dbReference type="NCBI Taxonomy" id="252740"/>
    <lineage>
        <taxon>Eukaryota</taxon>
        <taxon>Fungi</taxon>
        <taxon>Dikarya</taxon>
        <taxon>Ascomycota</taxon>
        <taxon>Pezizomycotina</taxon>
        <taxon>Sordariomycetes</taxon>
        <taxon>Sordariomycetidae</taxon>
        <taxon>Diaporthales</taxon>
        <taxon>Cytosporaceae</taxon>
        <taxon>Cytospora</taxon>
    </lineage>
</organism>
<evidence type="ECO:0000313" key="4">
    <source>
        <dbReference type="Proteomes" id="UP000284375"/>
    </source>
</evidence>
<evidence type="ECO:0008006" key="5">
    <source>
        <dbReference type="Google" id="ProtNLM"/>
    </source>
</evidence>
<dbReference type="GO" id="GO:0016491">
    <property type="term" value="F:oxidoreductase activity"/>
    <property type="evidence" value="ECO:0007669"/>
    <property type="project" value="UniProtKB-KW"/>
</dbReference>
<dbReference type="PRINTS" id="PR00081">
    <property type="entry name" value="GDHRDH"/>
</dbReference>
<keyword evidence="4" id="KW-1185">Reference proteome</keyword>
<name>A0A423VQ17_CYTCH</name>
<dbReference type="SUPFAM" id="SSF51735">
    <property type="entry name" value="NAD(P)-binding Rossmann-fold domains"/>
    <property type="match status" value="1"/>
</dbReference>
<comment type="caution">
    <text evidence="3">The sequence shown here is derived from an EMBL/GenBank/DDBJ whole genome shotgun (WGS) entry which is preliminary data.</text>
</comment>
<dbReference type="EMBL" id="LJZO01000034">
    <property type="protein sequence ID" value="ROV93110.1"/>
    <property type="molecule type" value="Genomic_DNA"/>
</dbReference>
<dbReference type="Gene3D" id="3.40.50.720">
    <property type="entry name" value="NAD(P)-binding Rossmann-like Domain"/>
    <property type="match status" value="1"/>
</dbReference>
<dbReference type="InterPro" id="IPR036291">
    <property type="entry name" value="NAD(P)-bd_dom_sf"/>
</dbReference>
<evidence type="ECO:0000313" key="3">
    <source>
        <dbReference type="EMBL" id="ROV93110.1"/>
    </source>
</evidence>
<sequence>MPHFTKESTAEEVCEAFSSQISGRTFLITGTSTRGIGAKIATSIAKQSPAQLILVSRNKAKVDPVIEEIKSTNPHIDTRFVLCDLSDQASVRRAAEDILNDSSIKKIDVVVNNAAMMAILEYQVDSKGNEMQLSSNHIGHFLLTNLIMPKILAAGPGARIVNHTSQGHRISAFRFDDPAFSGGKAYDPWSGYGQSKTANILFSVALARRLKDRHIQAYAVHPGSILTTSLANHVDVWAQIPIIADVTARNNNGRKWWLDPFMKTDSQGSASALVAALDPDMAESSGAYIDDCVVGKPEAYAVDADNAEKLWAYSEGVVGQKFDL</sequence>
<reference evidence="3 4" key="1">
    <citation type="submission" date="2015-09" db="EMBL/GenBank/DDBJ databases">
        <title>Host preference determinants of Valsa canker pathogens revealed by comparative genomics.</title>
        <authorList>
            <person name="Yin Z."/>
            <person name="Huang L."/>
        </authorList>
    </citation>
    <scope>NUCLEOTIDE SEQUENCE [LARGE SCALE GENOMIC DNA]</scope>
    <source>
        <strain evidence="3 4">YSFL</strain>
    </source>
</reference>
<proteinExistence type="inferred from homology"/>
<protein>
    <recommendedName>
        <fullName evidence="5">Short-chain dehydrogenase</fullName>
    </recommendedName>
</protein>
<dbReference type="PANTHER" id="PTHR24320:SF283">
    <property type="entry name" value="RETINOL DEHYDROGENASE 11"/>
    <property type="match status" value="1"/>
</dbReference>
<keyword evidence="2" id="KW-0560">Oxidoreductase</keyword>
<dbReference type="AlphaFoldDB" id="A0A423VQ17"/>
<dbReference type="STRING" id="252740.A0A423VQ17"/>